<dbReference type="SUPFAM" id="SSF53335">
    <property type="entry name" value="S-adenosyl-L-methionine-dependent methyltransferases"/>
    <property type="match status" value="1"/>
</dbReference>
<keyword evidence="3" id="KW-0808">Transferase</keyword>
<evidence type="ECO:0000259" key="1">
    <source>
        <dbReference type="Pfam" id="PF13847"/>
    </source>
</evidence>
<comment type="caution">
    <text evidence="3">The sequence shown here is derived from an EMBL/GenBank/DDBJ whole genome shotgun (WGS) entry which is preliminary data.</text>
</comment>
<dbReference type="SUPFAM" id="SSF46785">
    <property type="entry name" value="Winged helix' DNA-binding domain"/>
    <property type="match status" value="1"/>
</dbReference>
<dbReference type="InterPro" id="IPR036390">
    <property type="entry name" value="WH_DNA-bd_sf"/>
</dbReference>
<dbReference type="Pfam" id="PF13847">
    <property type="entry name" value="Methyltransf_31"/>
    <property type="match status" value="1"/>
</dbReference>
<sequence>MAEMTEFQKKLRHISSSGMVAAAIALGNRLHLFEALANVGTAEHPATPAQVAEASGCKERYVKEWLSVMAVGEIIEVSEDEKFWIRNENVEKRLEKGGMMFLDVGCGSGFHAALLAETFPKSNFTGIDVTLEAVHMANQKRKDNGKMFDNLAFIQMNAAEMDADWTENYDVVTIIDACHDQTRPDK</sequence>
<feature type="domain" description="Methyltransferase" evidence="1">
    <location>
        <begin position="96"/>
        <end position="186"/>
    </location>
</feature>
<dbReference type="Proteomes" id="UP001331761">
    <property type="component" value="Unassembled WGS sequence"/>
</dbReference>
<dbReference type="GO" id="GO:0032259">
    <property type="term" value="P:methylation"/>
    <property type="evidence" value="ECO:0007669"/>
    <property type="project" value="UniProtKB-KW"/>
</dbReference>
<organism evidence="3 4">
    <name type="scientific">Trichostrongylus colubriformis</name>
    <name type="common">Black scour worm</name>
    <dbReference type="NCBI Taxonomy" id="6319"/>
    <lineage>
        <taxon>Eukaryota</taxon>
        <taxon>Metazoa</taxon>
        <taxon>Ecdysozoa</taxon>
        <taxon>Nematoda</taxon>
        <taxon>Chromadorea</taxon>
        <taxon>Rhabditida</taxon>
        <taxon>Rhabditina</taxon>
        <taxon>Rhabditomorpha</taxon>
        <taxon>Strongyloidea</taxon>
        <taxon>Trichostrongylidae</taxon>
        <taxon>Trichostrongylus</taxon>
    </lineage>
</organism>
<reference evidence="3 4" key="1">
    <citation type="submission" date="2019-10" db="EMBL/GenBank/DDBJ databases">
        <title>Assembly and Annotation for the nematode Trichostrongylus colubriformis.</title>
        <authorList>
            <person name="Martin J."/>
        </authorList>
    </citation>
    <scope>NUCLEOTIDE SEQUENCE [LARGE SCALE GENOMIC DNA]</scope>
    <source>
        <strain evidence="3">G859</strain>
        <tissue evidence="3">Whole worm</tissue>
    </source>
</reference>
<dbReference type="InterPro" id="IPR029063">
    <property type="entry name" value="SAM-dependent_MTases_sf"/>
</dbReference>
<dbReference type="InterPro" id="IPR036388">
    <property type="entry name" value="WH-like_DNA-bd_sf"/>
</dbReference>
<dbReference type="EMBL" id="WIXE01011223">
    <property type="protein sequence ID" value="KAK5976917.1"/>
    <property type="molecule type" value="Genomic_DNA"/>
</dbReference>
<evidence type="ECO:0000313" key="4">
    <source>
        <dbReference type="Proteomes" id="UP001331761"/>
    </source>
</evidence>
<name>A0AAN8FMA1_TRICO</name>
<dbReference type="Gene3D" id="3.40.50.150">
    <property type="entry name" value="Vaccinia Virus protein VP39"/>
    <property type="match status" value="1"/>
</dbReference>
<dbReference type="Gene3D" id="1.10.10.10">
    <property type="entry name" value="Winged helix-like DNA-binding domain superfamily/Winged helix DNA-binding domain"/>
    <property type="match status" value="1"/>
</dbReference>
<feature type="domain" description="S-adenosylmethionine-dependent methyltransferase Rv2258c-like winged HTH" evidence="2">
    <location>
        <begin position="20"/>
        <end position="82"/>
    </location>
</feature>
<dbReference type="AlphaFoldDB" id="A0AAN8FMA1"/>
<dbReference type="PANTHER" id="PTHR45581">
    <property type="entry name" value="PROTEIN CBG10435"/>
    <property type="match status" value="1"/>
</dbReference>
<feature type="non-terminal residue" evidence="3">
    <location>
        <position position="186"/>
    </location>
</feature>
<dbReference type="Pfam" id="PF21320">
    <property type="entry name" value="WHD_Rv2258c"/>
    <property type="match status" value="1"/>
</dbReference>
<keyword evidence="3" id="KW-0489">Methyltransferase</keyword>
<dbReference type="GO" id="GO:0008168">
    <property type="term" value="F:methyltransferase activity"/>
    <property type="evidence" value="ECO:0007669"/>
    <property type="project" value="UniProtKB-KW"/>
</dbReference>
<keyword evidence="4" id="KW-1185">Reference proteome</keyword>
<dbReference type="PANTHER" id="PTHR45581:SF3">
    <property type="entry name" value="METHYLTRANSFERASE DOMAIN-CONTAINING PROTEIN"/>
    <property type="match status" value="1"/>
</dbReference>
<dbReference type="InterPro" id="IPR025714">
    <property type="entry name" value="Methyltranfer_dom"/>
</dbReference>
<accession>A0AAN8FMA1</accession>
<protein>
    <submittedName>
        <fullName evidence="3">Methyltransferase domain protein</fullName>
    </submittedName>
</protein>
<evidence type="ECO:0000313" key="3">
    <source>
        <dbReference type="EMBL" id="KAK5976917.1"/>
    </source>
</evidence>
<gene>
    <name evidence="3" type="ORF">GCK32_007168</name>
</gene>
<dbReference type="InterPro" id="IPR048711">
    <property type="entry name" value="WHD_Rv2258c"/>
</dbReference>
<dbReference type="CDD" id="cd02440">
    <property type="entry name" value="AdoMet_MTases"/>
    <property type="match status" value="1"/>
</dbReference>
<proteinExistence type="predicted"/>
<evidence type="ECO:0000259" key="2">
    <source>
        <dbReference type="Pfam" id="PF21320"/>
    </source>
</evidence>